<evidence type="ECO:0000256" key="1">
    <source>
        <dbReference type="ARBA" id="ARBA00007788"/>
    </source>
</evidence>
<dbReference type="InterPro" id="IPR050239">
    <property type="entry name" value="Sigma-70_RNA_pol_init_factors"/>
</dbReference>
<dbReference type="InterPro" id="IPR007630">
    <property type="entry name" value="RNA_pol_sigma70_r4"/>
</dbReference>
<feature type="domain" description="RNA polymerase sigma-70 region 4" evidence="3">
    <location>
        <begin position="377"/>
        <end position="427"/>
    </location>
</feature>
<evidence type="ECO:0000313" key="4">
    <source>
        <dbReference type="EMBL" id="KAG7364321.1"/>
    </source>
</evidence>
<name>A0A9K3LPR7_9STRA</name>
<dbReference type="InterPro" id="IPR014284">
    <property type="entry name" value="RNA_pol_sigma-70_dom"/>
</dbReference>
<reference evidence="4" key="1">
    <citation type="journal article" date="2021" name="Sci. Rep.">
        <title>Diploid genomic architecture of Nitzschia inconspicua, an elite biomass production diatom.</title>
        <authorList>
            <person name="Oliver A."/>
            <person name="Podell S."/>
            <person name="Pinowska A."/>
            <person name="Traller J.C."/>
            <person name="Smith S.R."/>
            <person name="McClure R."/>
            <person name="Beliaev A."/>
            <person name="Bohutskyi P."/>
            <person name="Hill E.A."/>
            <person name="Rabines A."/>
            <person name="Zheng H."/>
            <person name="Allen L.Z."/>
            <person name="Kuo A."/>
            <person name="Grigoriev I.V."/>
            <person name="Allen A.E."/>
            <person name="Hazlebeck D."/>
            <person name="Allen E.E."/>
        </authorList>
    </citation>
    <scope>NUCLEOTIDE SEQUENCE</scope>
    <source>
        <strain evidence="4">Hildebrandi</strain>
    </source>
</reference>
<dbReference type="OrthoDB" id="48514at2759"/>
<dbReference type="Proteomes" id="UP000693970">
    <property type="component" value="Unassembled WGS sequence"/>
</dbReference>
<protein>
    <submittedName>
        <fullName evidence="4">RNA polymerase sigma-38 subunit RpoS</fullName>
    </submittedName>
</protein>
<comment type="caution">
    <text evidence="4">The sequence shown here is derived from an EMBL/GenBank/DDBJ whole genome shotgun (WGS) entry which is preliminary data.</text>
</comment>
<feature type="region of interest" description="Disordered" evidence="2">
    <location>
        <begin position="237"/>
        <end position="261"/>
    </location>
</feature>
<gene>
    <name evidence="4" type="ORF">IV203_037523</name>
</gene>
<dbReference type="EMBL" id="JAGRRH010000009">
    <property type="protein sequence ID" value="KAG7364321.1"/>
    <property type="molecule type" value="Genomic_DNA"/>
</dbReference>
<dbReference type="Pfam" id="PF04545">
    <property type="entry name" value="Sigma70_r4"/>
    <property type="match status" value="1"/>
</dbReference>
<dbReference type="CDD" id="cd06171">
    <property type="entry name" value="Sigma70_r4"/>
    <property type="match status" value="1"/>
</dbReference>
<comment type="similarity">
    <text evidence="1">Belongs to the sigma-70 factor family.</text>
</comment>
<evidence type="ECO:0000313" key="5">
    <source>
        <dbReference type="Proteomes" id="UP000693970"/>
    </source>
</evidence>
<evidence type="ECO:0000256" key="2">
    <source>
        <dbReference type="SAM" id="MobiDB-lite"/>
    </source>
</evidence>
<dbReference type="AlphaFoldDB" id="A0A9K3LPR7"/>
<dbReference type="NCBIfam" id="TIGR02937">
    <property type="entry name" value="sigma70-ECF"/>
    <property type="match status" value="1"/>
</dbReference>
<dbReference type="PANTHER" id="PTHR30603">
    <property type="entry name" value="RNA POLYMERASE SIGMA FACTOR RPO"/>
    <property type="match status" value="1"/>
</dbReference>
<dbReference type="PROSITE" id="PS51257">
    <property type="entry name" value="PROKAR_LIPOPROTEIN"/>
    <property type="match status" value="1"/>
</dbReference>
<dbReference type="PANTHER" id="PTHR30603:SF47">
    <property type="entry name" value="RNA POLYMERASE SIGMA FACTOR SIGD, CHLOROPLASTIC"/>
    <property type="match status" value="1"/>
</dbReference>
<dbReference type="GO" id="GO:0006352">
    <property type="term" value="P:DNA-templated transcription initiation"/>
    <property type="evidence" value="ECO:0007669"/>
    <property type="project" value="InterPro"/>
</dbReference>
<reference evidence="4" key="2">
    <citation type="submission" date="2021-04" db="EMBL/GenBank/DDBJ databases">
        <authorList>
            <person name="Podell S."/>
        </authorList>
    </citation>
    <scope>NUCLEOTIDE SEQUENCE</scope>
    <source>
        <strain evidence="4">Hildebrandi</strain>
    </source>
</reference>
<dbReference type="GO" id="GO:0003700">
    <property type="term" value="F:DNA-binding transcription factor activity"/>
    <property type="evidence" value="ECO:0007669"/>
    <property type="project" value="InterPro"/>
</dbReference>
<proteinExistence type="inferred from homology"/>
<sequence>MKRTLLKNLSPPSSCILLACDREVRVRARGDGTFQKQPEVGMAVMSRCFNGITFVTLNRFVTMRYSTSSVLLTVLVLQISASPRMITAFVPPTRGCPPHRMISLKIATQSSSQNRFEDILEDHDGRINPELAQRIWKWERQQRLNLNLPDFQSYSTRDGLRWVKEMVDATLGKATATSRGVRKRSPPNHDDLIQEGVIGLMQAFKTFEHQSQPNESFEDFAKATIRQALQSYTLERAKGTGTGPSYVDGSNTKHRRPPPLSMESTVEIADPLETERYYFNQDEWDVREGLVLDDGKSLKREELVEDYLDESLQYEGEDQMWIHEQSVAAPLRDSIPESRDDEANRRLEDLLSNPTSPDDLALTDMILYNVDDFLGKTLEEVEVQVIQMRFGLDDGVPKTQKEISFELGLTVSQVRKHQKKALEKLRATFTDQYASDQSSREDFWEDTV</sequence>
<keyword evidence="5" id="KW-1185">Reference proteome</keyword>
<evidence type="ECO:0000259" key="3">
    <source>
        <dbReference type="Pfam" id="PF04545"/>
    </source>
</evidence>
<organism evidence="4 5">
    <name type="scientific">Nitzschia inconspicua</name>
    <dbReference type="NCBI Taxonomy" id="303405"/>
    <lineage>
        <taxon>Eukaryota</taxon>
        <taxon>Sar</taxon>
        <taxon>Stramenopiles</taxon>
        <taxon>Ochrophyta</taxon>
        <taxon>Bacillariophyta</taxon>
        <taxon>Bacillariophyceae</taxon>
        <taxon>Bacillariophycidae</taxon>
        <taxon>Bacillariales</taxon>
        <taxon>Bacillariaceae</taxon>
        <taxon>Nitzschia</taxon>
    </lineage>
</organism>
<accession>A0A9K3LPR7</accession>